<sequence length="1008" mass="106552">MDTPHDATAVTAARPDDPRARETSGATTVLLLNHVRARGGDDAVRRVVERAAVPFSVAELEDAALWIGYHARIRLFAAAVEVLDDEGFPFETGAQALTGAMNASLVLILKALGTPSQVYRQLPRAVPKFSTTSTMKVLEAGPRHAVLRYTLHDGYPHSRLDCAYARGLISVIPEVFGLPRAVVVHPECQSDGYPACLYEVTWGQRRRWWRTPSERAAGTAAELLALRRQLENLQSAAADLVGAEDLADLAERITERAAAAVLAPAYLLVLTDRSGGGPRVHSHGLPAQRRDRLVGALLRGEDLGPGAVVVDVASRGTVHGHLAALYDDAHPGPAHERSLLRAYATHAAAALDLQRALSASRRGEQRSASLLGLAHDLRSATDPTTVARAAAAVLPEIVGSDSATFFTYDAHQGALHAVGFAGLEAADVDGLGEMQITAQNSQELSTLLARQVPTLITPDNATPLIGRILDVLGLSTALAAPLVADGELLGVATTGWRVGHGPGDVGEATERLQAVAEYAATALENVYLLGRLQEQSLHDALTGLPNRVLFRRELASAIQVDAAGGPDGRGRGRDRPDVDADGDGTGPGLAVLFCDLDRFKHVNDVLGHAAGDEVLRQAADRLRASARADDLIARLSGDEFALLLRGPDVAATAQVVASSIVAALTAPFRVEGLDLRVTASVGIAVQDGTGADPDALLRAADSAMYTAKLRGRNQVARAMGHRVDDRSRRGVDRELAADLRNAVREGQLRLHVQPIVSLGDPAIGVALAADDLADGPRVPVLPMVYETLLRWEHPRLGILAPGAFLPLAEETGSIVELDLWAARTACALLGANPTLQGLSINTSASTLCDARWVGAVREALVDARVEPSRLWVEVVESRSLADLPSVARRLQALRRMGVRVALDDFGTGFSTLSWLQRLPVDRLKLDRSLTVDITTDAKALAVSQGVLDLAERLGVDVVAEGVETAAQRDALLAAGFHLAQGYLWGLPAPLAGSDGLSIPCAPSQVGGG</sequence>
<feature type="compositionally biased region" description="Basic and acidic residues" evidence="2">
    <location>
        <begin position="568"/>
        <end position="578"/>
    </location>
</feature>
<evidence type="ECO:0000256" key="1">
    <source>
        <dbReference type="SAM" id="Coils"/>
    </source>
</evidence>
<dbReference type="Gene3D" id="3.30.450.40">
    <property type="match status" value="1"/>
</dbReference>
<keyword evidence="6" id="KW-1185">Reference proteome</keyword>
<dbReference type="CDD" id="cd01948">
    <property type="entry name" value="EAL"/>
    <property type="match status" value="1"/>
</dbReference>
<dbReference type="InterPro" id="IPR029016">
    <property type="entry name" value="GAF-like_dom_sf"/>
</dbReference>
<dbReference type="SMART" id="SM00052">
    <property type="entry name" value="EAL"/>
    <property type="match status" value="1"/>
</dbReference>
<evidence type="ECO:0000256" key="2">
    <source>
        <dbReference type="SAM" id="MobiDB-lite"/>
    </source>
</evidence>
<dbReference type="Gene3D" id="3.20.20.450">
    <property type="entry name" value="EAL domain"/>
    <property type="match status" value="1"/>
</dbReference>
<dbReference type="SUPFAM" id="SSF55073">
    <property type="entry name" value="Nucleotide cyclase"/>
    <property type="match status" value="1"/>
</dbReference>
<dbReference type="NCBIfam" id="TIGR00254">
    <property type="entry name" value="GGDEF"/>
    <property type="match status" value="1"/>
</dbReference>
<dbReference type="CDD" id="cd01949">
    <property type="entry name" value="GGDEF"/>
    <property type="match status" value="1"/>
</dbReference>
<dbReference type="InterPro" id="IPR001633">
    <property type="entry name" value="EAL_dom"/>
</dbReference>
<protein>
    <submittedName>
        <fullName evidence="5">EAL domain-containing protein</fullName>
    </submittedName>
</protein>
<feature type="coiled-coil region" evidence="1">
    <location>
        <begin position="216"/>
        <end position="243"/>
    </location>
</feature>
<evidence type="ECO:0000313" key="6">
    <source>
        <dbReference type="Proteomes" id="UP001317322"/>
    </source>
</evidence>
<evidence type="ECO:0000259" key="4">
    <source>
        <dbReference type="PROSITE" id="PS50887"/>
    </source>
</evidence>
<dbReference type="Gene3D" id="3.30.70.270">
    <property type="match status" value="1"/>
</dbReference>
<proteinExistence type="predicted"/>
<dbReference type="Proteomes" id="UP001317322">
    <property type="component" value="Chromosome"/>
</dbReference>
<dbReference type="InterPro" id="IPR035919">
    <property type="entry name" value="EAL_sf"/>
</dbReference>
<dbReference type="PROSITE" id="PS50883">
    <property type="entry name" value="EAL"/>
    <property type="match status" value="1"/>
</dbReference>
<feature type="domain" description="EAL" evidence="3">
    <location>
        <begin position="732"/>
        <end position="1001"/>
    </location>
</feature>
<dbReference type="SUPFAM" id="SSF141868">
    <property type="entry name" value="EAL domain-like"/>
    <property type="match status" value="1"/>
</dbReference>
<evidence type="ECO:0000259" key="3">
    <source>
        <dbReference type="PROSITE" id="PS50883"/>
    </source>
</evidence>
<dbReference type="InterPro" id="IPR043128">
    <property type="entry name" value="Rev_trsase/Diguanyl_cyclase"/>
</dbReference>
<dbReference type="SMART" id="SM00267">
    <property type="entry name" value="GGDEF"/>
    <property type="match status" value="1"/>
</dbReference>
<dbReference type="Pfam" id="PF00990">
    <property type="entry name" value="GGDEF"/>
    <property type="match status" value="1"/>
</dbReference>
<dbReference type="PANTHER" id="PTHR33121">
    <property type="entry name" value="CYCLIC DI-GMP PHOSPHODIESTERASE PDEF"/>
    <property type="match status" value="1"/>
</dbReference>
<dbReference type="EMBL" id="CP101989">
    <property type="protein sequence ID" value="UUI65935.1"/>
    <property type="molecule type" value="Genomic_DNA"/>
</dbReference>
<dbReference type="SUPFAM" id="SSF55781">
    <property type="entry name" value="GAF domain-like"/>
    <property type="match status" value="1"/>
</dbReference>
<reference evidence="5 6" key="1">
    <citation type="submission" date="2022-07" db="EMBL/GenBank/DDBJ databases">
        <title>Novel species in genus cellulomonas.</title>
        <authorList>
            <person name="Ye L."/>
        </authorList>
    </citation>
    <scope>NUCLEOTIDE SEQUENCE [LARGE SCALE GENOMIC DNA]</scope>
    <source>
        <strain evidence="6">zg-Y908</strain>
    </source>
</reference>
<dbReference type="PROSITE" id="PS50887">
    <property type="entry name" value="GGDEF"/>
    <property type="match status" value="1"/>
</dbReference>
<name>A0ABY5KA46_9CELL</name>
<evidence type="ECO:0000313" key="5">
    <source>
        <dbReference type="EMBL" id="UUI65935.1"/>
    </source>
</evidence>
<dbReference type="InterPro" id="IPR000160">
    <property type="entry name" value="GGDEF_dom"/>
</dbReference>
<accession>A0ABY5KA46</accession>
<feature type="domain" description="GGDEF" evidence="4">
    <location>
        <begin position="587"/>
        <end position="720"/>
    </location>
</feature>
<gene>
    <name evidence="5" type="ORF">NP075_04155</name>
</gene>
<dbReference type="InterPro" id="IPR029787">
    <property type="entry name" value="Nucleotide_cyclase"/>
</dbReference>
<dbReference type="Pfam" id="PF00563">
    <property type="entry name" value="EAL"/>
    <property type="match status" value="1"/>
</dbReference>
<organism evidence="5 6">
    <name type="scientific">Cellulomonas wangsupingiae</name>
    <dbReference type="NCBI Taxonomy" id="2968085"/>
    <lineage>
        <taxon>Bacteria</taxon>
        <taxon>Bacillati</taxon>
        <taxon>Actinomycetota</taxon>
        <taxon>Actinomycetes</taxon>
        <taxon>Micrococcales</taxon>
        <taxon>Cellulomonadaceae</taxon>
        <taxon>Cellulomonas</taxon>
    </lineage>
</organism>
<dbReference type="PANTHER" id="PTHR33121:SF70">
    <property type="entry name" value="SIGNALING PROTEIN YKOW"/>
    <property type="match status" value="1"/>
</dbReference>
<dbReference type="InterPro" id="IPR050706">
    <property type="entry name" value="Cyclic-di-GMP_PDE-like"/>
</dbReference>
<feature type="region of interest" description="Disordered" evidence="2">
    <location>
        <begin position="561"/>
        <end position="583"/>
    </location>
</feature>
<keyword evidence="1" id="KW-0175">Coiled coil</keyword>
<feature type="region of interest" description="Disordered" evidence="2">
    <location>
        <begin position="1"/>
        <end position="23"/>
    </location>
</feature>
<dbReference type="RefSeq" id="WP_227564026.1">
    <property type="nucleotide sequence ID" value="NZ_CP101989.1"/>
</dbReference>